<feature type="binding site" evidence="15">
    <location>
        <begin position="205"/>
        <end position="207"/>
    </location>
    <ligand>
        <name>ATP</name>
        <dbReference type="ChEBI" id="CHEBI:30616"/>
    </ligand>
</feature>
<evidence type="ECO:0000256" key="10">
    <source>
        <dbReference type="ARBA" id="ARBA00022884"/>
    </source>
</evidence>
<dbReference type="InterPro" id="IPR048840">
    <property type="entry name" value="PolA_pol_NTPase"/>
</dbReference>
<name>A0AAN7S6H6_9COLE</name>
<sequence length="687" mass="79126">MNNEDNQQQKNNPKAIKIDKENDDRMNEMVKILLALKEDEAEEREESGERYKLMRNEMNAKLDTITTDSLCVNCYEFLILGIHRELFYGDENTCYVPHREKMWSSQQTLINNQKNDLQQNNKHTLGMTSAISLASPKLSDLTKTTELEEALKPFDVFESDQELNHRMVILGKLYSLVKKWIKDVSIARNMPESVAKNVGGKIYTFGSYRLGVHSKGADIDALCVAPRHIDRSDYFTSFFELLKQQPEVTDLRAVEEAFVPVIKMNFDGIEIDMLFAQLLLKEIPDSMDLQDDLLLKNLDQRCVRSLNGCRVTDEILRLVPNIDNFRLTLRAIKLWAKRHGIYSNVLGYLGGVSWAMLVARTCQLYPNAAPATLVHKFFLVFSQWKWPQPILLKQPFNVNLGFPVWDPRVNVTDRYHLMPIITPAYPQQNSTYNVSQSTRTVMMEEFKAGLALTDEIMLGKQTWDKLFERPLFFLKYKHFIVLLVYSGSTEDHLEWCGLVESKVRLLIVTLERNQHIKLAHINPESFNQVEAHQEPNVQCTLWFIGLEFTKTENLNVDLTNDIQQFTETVIRHAMNIKMLKEGMKLEARHVRRRELHQYLAPSFLKRERKVSTTSNRNGAEVGQKRSLDSAESASSNKRLRMSEEFEENSNSSLSCNEDSNSNISGLEENTNTSTHTAENPPSQAVCT</sequence>
<evidence type="ECO:0000256" key="2">
    <source>
        <dbReference type="ARBA" id="ARBA00004123"/>
    </source>
</evidence>
<dbReference type="PIRSF" id="PIRSF018425">
    <property type="entry name" value="PolyA_polymerase"/>
    <property type="match status" value="1"/>
</dbReference>
<evidence type="ECO:0000259" key="18">
    <source>
        <dbReference type="Pfam" id="PF04926"/>
    </source>
</evidence>
<dbReference type="GO" id="GO:0031123">
    <property type="term" value="P:RNA 3'-end processing"/>
    <property type="evidence" value="ECO:0007669"/>
    <property type="project" value="InterPro"/>
</dbReference>
<feature type="compositionally biased region" description="Polar residues" evidence="17">
    <location>
        <begin position="663"/>
        <end position="687"/>
    </location>
</feature>
<dbReference type="Proteomes" id="UP001353858">
    <property type="component" value="Unassembled WGS sequence"/>
</dbReference>
<feature type="binding site" evidence="16">
    <location>
        <position position="220"/>
    </location>
    <ligand>
        <name>Mg(2+)</name>
        <dbReference type="ChEBI" id="CHEBI:18420"/>
        <label>1</label>
        <note>catalytic</note>
    </ligand>
</feature>
<evidence type="ECO:0000313" key="22">
    <source>
        <dbReference type="Proteomes" id="UP001353858"/>
    </source>
</evidence>
<dbReference type="PANTHER" id="PTHR10682">
    <property type="entry name" value="POLY A POLYMERASE"/>
    <property type="match status" value="1"/>
</dbReference>
<feature type="domain" description="Poly(A) polymerase nucleotidyltransferase" evidence="20">
    <location>
        <begin position="126"/>
        <end position="319"/>
    </location>
</feature>
<comment type="caution">
    <text evidence="21">The sequence shown here is derived from an EMBL/GenBank/DDBJ whole genome shotgun (WGS) entry which is preliminary data.</text>
</comment>
<evidence type="ECO:0000256" key="11">
    <source>
        <dbReference type="ARBA" id="ARBA00023211"/>
    </source>
</evidence>
<dbReference type="GO" id="GO:0003723">
    <property type="term" value="F:RNA binding"/>
    <property type="evidence" value="ECO:0007669"/>
    <property type="project" value="UniProtKB-UniRule"/>
</dbReference>
<comment type="function">
    <text evidence="14">Polymerase that creates the 3'-poly(A) tail of mRNA's.</text>
</comment>
<dbReference type="EC" id="2.7.7.19" evidence="14"/>
<comment type="subcellular location">
    <subcellularLocation>
        <location evidence="2 14">Nucleus</location>
    </subcellularLocation>
</comment>
<keyword evidence="12 14" id="KW-0539">Nucleus</keyword>
<keyword evidence="10" id="KW-0694">RNA-binding</keyword>
<keyword evidence="7 14" id="KW-0547">Nucleotide-binding</keyword>
<dbReference type="GO" id="GO:1990817">
    <property type="term" value="F:poly(A) RNA polymerase activity"/>
    <property type="evidence" value="ECO:0007669"/>
    <property type="project" value="UniProtKB-UniRule"/>
</dbReference>
<dbReference type="FunFam" id="1.10.1410.10:FF:000001">
    <property type="entry name" value="Putative poly(A) polymerase gamma"/>
    <property type="match status" value="1"/>
</dbReference>
<feature type="binding site" evidence="15">
    <location>
        <position position="272"/>
    </location>
    <ligand>
        <name>ATP</name>
        <dbReference type="ChEBI" id="CHEBI:30616"/>
    </ligand>
</feature>
<organism evidence="21 22">
    <name type="scientific">Aquatica leii</name>
    <dbReference type="NCBI Taxonomy" id="1421715"/>
    <lineage>
        <taxon>Eukaryota</taxon>
        <taxon>Metazoa</taxon>
        <taxon>Ecdysozoa</taxon>
        <taxon>Arthropoda</taxon>
        <taxon>Hexapoda</taxon>
        <taxon>Insecta</taxon>
        <taxon>Pterygota</taxon>
        <taxon>Neoptera</taxon>
        <taxon>Endopterygota</taxon>
        <taxon>Coleoptera</taxon>
        <taxon>Polyphaga</taxon>
        <taxon>Elateriformia</taxon>
        <taxon>Elateroidea</taxon>
        <taxon>Lampyridae</taxon>
        <taxon>Luciolinae</taxon>
        <taxon>Aquatica</taxon>
    </lineage>
</organism>
<feature type="compositionally biased region" description="Polar residues" evidence="17">
    <location>
        <begin position="1"/>
        <end position="12"/>
    </location>
</feature>
<dbReference type="FunFam" id="3.30.70.590:FF:000001">
    <property type="entry name" value="Putative poly(A) polymerase gamma"/>
    <property type="match status" value="1"/>
</dbReference>
<dbReference type="SUPFAM" id="SSF81631">
    <property type="entry name" value="PAP/OAS1 substrate-binding domain"/>
    <property type="match status" value="1"/>
</dbReference>
<dbReference type="Gene3D" id="3.30.70.590">
    <property type="entry name" value="Poly(A) polymerase predicted RNA binding domain"/>
    <property type="match status" value="1"/>
</dbReference>
<evidence type="ECO:0000256" key="15">
    <source>
        <dbReference type="PIRSR" id="PIRSR018425-1"/>
    </source>
</evidence>
<keyword evidence="22" id="KW-1185">Reference proteome</keyword>
<dbReference type="CDD" id="cd05402">
    <property type="entry name" value="NT_PAP_TUTase"/>
    <property type="match status" value="1"/>
</dbReference>
<dbReference type="SUPFAM" id="SSF55003">
    <property type="entry name" value="PAP/Archaeal CCA-adding enzyme, C-terminal domain"/>
    <property type="match status" value="1"/>
</dbReference>
<evidence type="ECO:0000256" key="17">
    <source>
        <dbReference type="SAM" id="MobiDB-lite"/>
    </source>
</evidence>
<comment type="catalytic activity">
    <reaction evidence="13 14">
        <text>RNA(n) + ATP = RNA(n)-3'-adenine ribonucleotide + diphosphate</text>
        <dbReference type="Rhea" id="RHEA:11332"/>
        <dbReference type="Rhea" id="RHEA-COMP:14527"/>
        <dbReference type="Rhea" id="RHEA-COMP:17347"/>
        <dbReference type="ChEBI" id="CHEBI:30616"/>
        <dbReference type="ChEBI" id="CHEBI:33019"/>
        <dbReference type="ChEBI" id="CHEBI:140395"/>
        <dbReference type="ChEBI" id="CHEBI:173115"/>
        <dbReference type="EC" id="2.7.7.19"/>
    </reaction>
</comment>
<evidence type="ECO:0000256" key="8">
    <source>
        <dbReference type="ARBA" id="ARBA00022840"/>
    </source>
</evidence>
<dbReference type="GO" id="GO:0005524">
    <property type="term" value="F:ATP binding"/>
    <property type="evidence" value="ECO:0007669"/>
    <property type="project" value="UniProtKB-UniRule"/>
</dbReference>
<evidence type="ECO:0000256" key="14">
    <source>
        <dbReference type="PIRNR" id="PIRNR018425"/>
    </source>
</evidence>
<evidence type="ECO:0000256" key="5">
    <source>
        <dbReference type="ARBA" id="ARBA00022679"/>
    </source>
</evidence>
<feature type="binding site" evidence="15">
    <location>
        <begin position="218"/>
        <end position="220"/>
    </location>
    <ligand>
        <name>ATP</name>
        <dbReference type="ChEBI" id="CHEBI:30616"/>
    </ligand>
</feature>
<feature type="domain" description="Poly(A) polymerase RNA-binding" evidence="18">
    <location>
        <begin position="472"/>
        <end position="531"/>
    </location>
</feature>
<feature type="domain" description="Poly(A) polymerase central" evidence="19">
    <location>
        <begin position="324"/>
        <end position="469"/>
    </location>
</feature>
<proteinExistence type="inferred from homology"/>
<dbReference type="InterPro" id="IPR011068">
    <property type="entry name" value="NuclTrfase_I-like_C"/>
</dbReference>
<comment type="similarity">
    <text evidence="3 14">Belongs to the poly(A) polymerase family.</text>
</comment>
<evidence type="ECO:0000256" key="13">
    <source>
        <dbReference type="ARBA" id="ARBA00048830"/>
    </source>
</evidence>
<feature type="binding site" evidence="16">
    <location>
        <position position="220"/>
    </location>
    <ligand>
        <name>Mg(2+)</name>
        <dbReference type="ChEBI" id="CHEBI:18420"/>
        <label>2</label>
        <note>catalytic</note>
    </ligand>
</feature>
<dbReference type="Gene3D" id="1.10.1410.10">
    <property type="match status" value="1"/>
</dbReference>
<keyword evidence="4 14" id="KW-0507">mRNA processing</keyword>
<dbReference type="GO" id="GO:0006397">
    <property type="term" value="P:mRNA processing"/>
    <property type="evidence" value="ECO:0007669"/>
    <property type="project" value="UniProtKB-KW"/>
</dbReference>
<evidence type="ECO:0000259" key="20">
    <source>
        <dbReference type="Pfam" id="PF20750"/>
    </source>
</evidence>
<evidence type="ECO:0000256" key="4">
    <source>
        <dbReference type="ARBA" id="ARBA00022664"/>
    </source>
</evidence>
<dbReference type="InterPro" id="IPR043519">
    <property type="entry name" value="NT_sf"/>
</dbReference>
<evidence type="ECO:0000259" key="19">
    <source>
        <dbReference type="Pfam" id="PF04928"/>
    </source>
</evidence>
<reference evidence="22" key="1">
    <citation type="submission" date="2023-01" db="EMBL/GenBank/DDBJ databases">
        <title>Key to firefly adult light organ development and bioluminescence: homeobox transcription factors regulate luciferase expression and transportation to peroxisome.</title>
        <authorList>
            <person name="Fu X."/>
        </authorList>
    </citation>
    <scope>NUCLEOTIDE SEQUENCE [LARGE SCALE GENOMIC DNA]</scope>
</reference>
<keyword evidence="8 14" id="KW-0067">ATP-binding</keyword>
<keyword evidence="5 14" id="KW-0808">Transferase</keyword>
<feature type="binding site" evidence="16">
    <location>
        <position position="218"/>
    </location>
    <ligand>
        <name>Mg(2+)</name>
        <dbReference type="ChEBI" id="CHEBI:18420"/>
        <label>2</label>
        <note>catalytic</note>
    </ligand>
</feature>
<feature type="binding site" evidence="16">
    <location>
        <position position="272"/>
    </location>
    <ligand>
        <name>Mg(2+)</name>
        <dbReference type="ChEBI" id="CHEBI:18420"/>
        <label>2</label>
        <note>catalytic</note>
    </ligand>
</feature>
<comment type="cofactor">
    <cofactor evidence="16">
        <name>Mg(2+)</name>
        <dbReference type="ChEBI" id="CHEBI:18420"/>
    </cofactor>
    <text evidence="16">Binds 2 magnesium ions. Also active with manganese.</text>
</comment>
<dbReference type="InterPro" id="IPR014492">
    <property type="entry name" value="PolyA_polymerase"/>
</dbReference>
<feature type="compositionally biased region" description="Low complexity" evidence="17">
    <location>
        <begin position="648"/>
        <end position="662"/>
    </location>
</feature>
<dbReference type="PANTHER" id="PTHR10682:SF10">
    <property type="entry name" value="POLYNUCLEOTIDE ADENYLYLTRANSFERASE"/>
    <property type="match status" value="1"/>
</dbReference>
<feature type="region of interest" description="Disordered" evidence="17">
    <location>
        <begin position="608"/>
        <end position="687"/>
    </location>
</feature>
<evidence type="ECO:0000256" key="7">
    <source>
        <dbReference type="ARBA" id="ARBA00022741"/>
    </source>
</evidence>
<feature type="binding site" evidence="15">
    <location>
        <position position="333"/>
    </location>
    <ligand>
        <name>ATP</name>
        <dbReference type="ChEBI" id="CHEBI:30616"/>
    </ligand>
</feature>
<evidence type="ECO:0000256" key="3">
    <source>
        <dbReference type="ARBA" id="ARBA00010912"/>
    </source>
</evidence>
<evidence type="ECO:0000256" key="6">
    <source>
        <dbReference type="ARBA" id="ARBA00022723"/>
    </source>
</evidence>
<dbReference type="GO" id="GO:0046872">
    <property type="term" value="F:metal ion binding"/>
    <property type="evidence" value="ECO:0007669"/>
    <property type="project" value="UniProtKB-KW"/>
</dbReference>
<keyword evidence="11" id="KW-0464">Manganese</keyword>
<feature type="binding site" evidence="15">
    <location>
        <begin position="351"/>
        <end position="352"/>
    </location>
    <ligand>
        <name>ATP</name>
        <dbReference type="ChEBI" id="CHEBI:30616"/>
    </ligand>
</feature>
<evidence type="ECO:0000313" key="21">
    <source>
        <dbReference type="EMBL" id="KAK4873046.1"/>
    </source>
</evidence>
<dbReference type="Gene3D" id="3.30.460.10">
    <property type="entry name" value="Beta Polymerase, domain 2"/>
    <property type="match status" value="1"/>
</dbReference>
<accession>A0AAN7S6H6</accession>
<dbReference type="FunFam" id="3.30.460.10:FF:000002">
    <property type="entry name" value="Poly(A) polymerase alpha, putative"/>
    <property type="match status" value="1"/>
</dbReference>
<feature type="binding site" evidence="15">
    <location>
        <position position="342"/>
    </location>
    <ligand>
        <name>ATP</name>
        <dbReference type="ChEBI" id="CHEBI:30616"/>
    </ligand>
</feature>
<dbReference type="InterPro" id="IPR007010">
    <property type="entry name" value="PolA_pol_RNA-bd_dom"/>
</dbReference>
<comment type="cofactor">
    <cofactor evidence="1">
        <name>Mn(2+)</name>
        <dbReference type="ChEBI" id="CHEBI:29035"/>
    </cofactor>
</comment>
<evidence type="ECO:0000256" key="1">
    <source>
        <dbReference type="ARBA" id="ARBA00001936"/>
    </source>
</evidence>
<keyword evidence="9 16" id="KW-0460">Magnesium</keyword>
<dbReference type="Pfam" id="PF04926">
    <property type="entry name" value="PAP_RNA-bind"/>
    <property type="match status" value="1"/>
</dbReference>
<feature type="region of interest" description="Disordered" evidence="17">
    <location>
        <begin position="1"/>
        <end position="21"/>
    </location>
</feature>
<dbReference type="InterPro" id="IPR007012">
    <property type="entry name" value="PolA_pol_cen_dom"/>
</dbReference>
<feature type="binding site" evidence="16">
    <location>
        <position position="218"/>
    </location>
    <ligand>
        <name>Mg(2+)</name>
        <dbReference type="ChEBI" id="CHEBI:18420"/>
        <label>1</label>
        <note>catalytic</note>
    </ligand>
</feature>
<dbReference type="Pfam" id="PF20750">
    <property type="entry name" value="PAP_NTPase"/>
    <property type="match status" value="1"/>
</dbReference>
<protein>
    <recommendedName>
        <fullName evidence="14">Poly(A) polymerase</fullName>
        <ecNumber evidence="14">2.7.7.19</ecNumber>
    </recommendedName>
</protein>
<evidence type="ECO:0000256" key="16">
    <source>
        <dbReference type="PIRSR" id="PIRSR018425-2"/>
    </source>
</evidence>
<evidence type="ECO:0000256" key="12">
    <source>
        <dbReference type="ARBA" id="ARBA00023242"/>
    </source>
</evidence>
<evidence type="ECO:0000256" key="9">
    <source>
        <dbReference type="ARBA" id="ARBA00022842"/>
    </source>
</evidence>
<dbReference type="GO" id="GO:0005634">
    <property type="term" value="C:nucleus"/>
    <property type="evidence" value="ECO:0007669"/>
    <property type="project" value="UniProtKB-SubCell"/>
</dbReference>
<dbReference type="SUPFAM" id="SSF81301">
    <property type="entry name" value="Nucleotidyltransferase"/>
    <property type="match status" value="1"/>
</dbReference>
<dbReference type="AlphaFoldDB" id="A0AAN7S6H6"/>
<dbReference type="Pfam" id="PF04928">
    <property type="entry name" value="PAP_central"/>
    <property type="match status" value="1"/>
</dbReference>
<dbReference type="EMBL" id="JARPUR010000007">
    <property type="protein sequence ID" value="KAK4873046.1"/>
    <property type="molecule type" value="Genomic_DNA"/>
</dbReference>
<keyword evidence="6 16" id="KW-0479">Metal-binding</keyword>
<gene>
    <name evidence="21" type="ORF">RN001_015075</name>
</gene>